<dbReference type="EMBL" id="JBHUKR010000016">
    <property type="protein sequence ID" value="MFD2420070.1"/>
    <property type="molecule type" value="Genomic_DNA"/>
</dbReference>
<sequence length="57" mass="6466">MKSIQDKEKRTPGEEEFPRRWSLIPEADLDNLGRVHQAGARIVAGSDSGWRQTRSMA</sequence>
<name>A0ABW5G0I7_9PSEU</name>
<gene>
    <name evidence="1" type="ORF">ACFSXZ_27445</name>
</gene>
<comment type="caution">
    <text evidence="1">The sequence shown here is derived from an EMBL/GenBank/DDBJ whole genome shotgun (WGS) entry which is preliminary data.</text>
</comment>
<evidence type="ECO:0000313" key="1">
    <source>
        <dbReference type="EMBL" id="MFD2420070.1"/>
    </source>
</evidence>
<evidence type="ECO:0000313" key="2">
    <source>
        <dbReference type="Proteomes" id="UP001597417"/>
    </source>
</evidence>
<accession>A0ABW5G0I7</accession>
<dbReference type="Proteomes" id="UP001597417">
    <property type="component" value="Unassembled WGS sequence"/>
</dbReference>
<reference evidence="2" key="1">
    <citation type="journal article" date="2019" name="Int. J. Syst. Evol. Microbiol.">
        <title>The Global Catalogue of Microorganisms (GCM) 10K type strain sequencing project: providing services to taxonomists for standard genome sequencing and annotation.</title>
        <authorList>
            <consortium name="The Broad Institute Genomics Platform"/>
            <consortium name="The Broad Institute Genome Sequencing Center for Infectious Disease"/>
            <person name="Wu L."/>
            <person name="Ma J."/>
        </authorList>
    </citation>
    <scope>NUCLEOTIDE SEQUENCE [LARGE SCALE GENOMIC DNA]</scope>
    <source>
        <strain evidence="2">CGMCC 4.7645</strain>
    </source>
</reference>
<proteinExistence type="predicted"/>
<organism evidence="1 2">
    <name type="scientific">Amycolatopsis pigmentata</name>
    <dbReference type="NCBI Taxonomy" id="450801"/>
    <lineage>
        <taxon>Bacteria</taxon>
        <taxon>Bacillati</taxon>
        <taxon>Actinomycetota</taxon>
        <taxon>Actinomycetes</taxon>
        <taxon>Pseudonocardiales</taxon>
        <taxon>Pseudonocardiaceae</taxon>
        <taxon>Amycolatopsis</taxon>
    </lineage>
</organism>
<dbReference type="RefSeq" id="WP_378268101.1">
    <property type="nucleotide sequence ID" value="NZ_JBHUKR010000016.1"/>
</dbReference>
<keyword evidence="2" id="KW-1185">Reference proteome</keyword>
<protein>
    <submittedName>
        <fullName evidence="1">Uncharacterized protein</fullName>
    </submittedName>
</protein>